<accession>A0A813X2X6</accession>
<reference evidence="1" key="1">
    <citation type="submission" date="2021-02" db="EMBL/GenBank/DDBJ databases">
        <authorList>
            <person name="Nowell W R."/>
        </authorList>
    </citation>
    <scope>NUCLEOTIDE SEQUENCE</scope>
    <source>
        <strain evidence="1">Ploen Becks lab</strain>
    </source>
</reference>
<protein>
    <submittedName>
        <fullName evidence="1">Uncharacterized protein</fullName>
    </submittedName>
</protein>
<evidence type="ECO:0000313" key="2">
    <source>
        <dbReference type="Proteomes" id="UP000663879"/>
    </source>
</evidence>
<keyword evidence="2" id="KW-1185">Reference proteome</keyword>
<proteinExistence type="predicted"/>
<evidence type="ECO:0000313" key="1">
    <source>
        <dbReference type="EMBL" id="CAF0863746.1"/>
    </source>
</evidence>
<comment type="caution">
    <text evidence="1">The sequence shown here is derived from an EMBL/GenBank/DDBJ whole genome shotgun (WGS) entry which is preliminary data.</text>
</comment>
<gene>
    <name evidence="1" type="ORF">OXX778_LOCUS9571</name>
</gene>
<name>A0A813X2X6_9BILA</name>
<organism evidence="1 2">
    <name type="scientific">Brachionus calyciflorus</name>
    <dbReference type="NCBI Taxonomy" id="104777"/>
    <lineage>
        <taxon>Eukaryota</taxon>
        <taxon>Metazoa</taxon>
        <taxon>Spiralia</taxon>
        <taxon>Gnathifera</taxon>
        <taxon>Rotifera</taxon>
        <taxon>Eurotatoria</taxon>
        <taxon>Monogononta</taxon>
        <taxon>Pseudotrocha</taxon>
        <taxon>Ploima</taxon>
        <taxon>Brachionidae</taxon>
        <taxon>Brachionus</taxon>
    </lineage>
</organism>
<dbReference type="Proteomes" id="UP000663879">
    <property type="component" value="Unassembled WGS sequence"/>
</dbReference>
<dbReference type="AlphaFoldDB" id="A0A813X2X6"/>
<dbReference type="EMBL" id="CAJNOC010001425">
    <property type="protein sequence ID" value="CAF0863746.1"/>
    <property type="molecule type" value="Genomic_DNA"/>
</dbReference>
<sequence>MDYSLAESSSDAVVDYSIKKLDNNLADLSQRNFCGSFNNFVLTKPNLKLTLTNQNFVIKIDRINELRDNENIFLIYKNLIYEKELQYKLLLDQKNLKDSEIIQFKSDINRLEKEWERKLYEQKRLAMDTITNYEIVQQNLKDHYKNELRNIEKDLES</sequence>